<dbReference type="AlphaFoldDB" id="L1I8N6"/>
<sequence length="49" mass="5881">EEHRPQMEEKCDECGYTKAYYWSAQVRSMDEGQTTFFECVRCGHVWSIK</sequence>
<feature type="domain" description="TFIIS-type" evidence="5">
    <location>
        <begin position="7"/>
        <end position="47"/>
    </location>
</feature>
<dbReference type="OrthoDB" id="10056816at2759"/>
<dbReference type="RefSeq" id="XP_005819611.1">
    <property type="nucleotide sequence ID" value="XM_005819554.1"/>
</dbReference>
<dbReference type="EnsemblProtists" id="EKX32631">
    <property type="protein sequence ID" value="EKX32631"/>
    <property type="gene ID" value="GUITHDRAFT_82143"/>
</dbReference>
<feature type="non-terminal residue" evidence="6">
    <location>
        <position position="1"/>
    </location>
</feature>
<evidence type="ECO:0000259" key="5">
    <source>
        <dbReference type="PROSITE" id="PS51133"/>
    </source>
</evidence>
<evidence type="ECO:0000313" key="7">
    <source>
        <dbReference type="EnsemblProtists" id="EKX32631"/>
    </source>
</evidence>
<dbReference type="PaxDb" id="55529-EKX32631"/>
<protein>
    <recommendedName>
        <fullName evidence="5">TFIIS-type domain-containing protein</fullName>
    </recommendedName>
</protein>
<dbReference type="KEGG" id="gtt:GUITHDRAFT_82143"/>
<keyword evidence="1" id="KW-0479">Metal-binding</keyword>
<evidence type="ECO:0000256" key="3">
    <source>
        <dbReference type="ARBA" id="ARBA00022833"/>
    </source>
</evidence>
<evidence type="ECO:0000313" key="8">
    <source>
        <dbReference type="Proteomes" id="UP000011087"/>
    </source>
</evidence>
<proteinExistence type="predicted"/>
<dbReference type="Proteomes" id="UP000011087">
    <property type="component" value="Unassembled WGS sequence"/>
</dbReference>
<gene>
    <name evidence="6" type="ORF">GUITHDRAFT_82143</name>
</gene>
<name>L1I8N6_GUITC</name>
<dbReference type="PANTHER" id="PTHR11239">
    <property type="entry name" value="DNA-DIRECTED RNA POLYMERASE"/>
    <property type="match status" value="1"/>
</dbReference>
<dbReference type="HOGENOM" id="CLU_216159_0_0_1"/>
<keyword evidence="3" id="KW-0862">Zinc</keyword>
<dbReference type="GO" id="GO:0005736">
    <property type="term" value="C:RNA polymerase I complex"/>
    <property type="evidence" value="ECO:0007669"/>
    <property type="project" value="TreeGrafter"/>
</dbReference>
<dbReference type="SUPFAM" id="SSF57783">
    <property type="entry name" value="Zinc beta-ribbon"/>
    <property type="match status" value="1"/>
</dbReference>
<dbReference type="EMBL" id="JH993179">
    <property type="protein sequence ID" value="EKX32631.1"/>
    <property type="molecule type" value="Genomic_DNA"/>
</dbReference>
<reference evidence="7" key="3">
    <citation type="submission" date="2015-06" db="UniProtKB">
        <authorList>
            <consortium name="EnsemblProtists"/>
        </authorList>
    </citation>
    <scope>IDENTIFICATION</scope>
</reference>
<dbReference type="Pfam" id="PF01096">
    <property type="entry name" value="Zn_ribbon_TFIIS"/>
    <property type="match status" value="1"/>
</dbReference>
<dbReference type="GO" id="GO:0008270">
    <property type="term" value="F:zinc ion binding"/>
    <property type="evidence" value="ECO:0007669"/>
    <property type="project" value="UniProtKB-KW"/>
</dbReference>
<reference evidence="6 8" key="1">
    <citation type="journal article" date="2012" name="Nature">
        <title>Algal genomes reveal evolutionary mosaicism and the fate of nucleomorphs.</title>
        <authorList>
            <consortium name="DOE Joint Genome Institute"/>
            <person name="Curtis B.A."/>
            <person name="Tanifuji G."/>
            <person name="Burki F."/>
            <person name="Gruber A."/>
            <person name="Irimia M."/>
            <person name="Maruyama S."/>
            <person name="Arias M.C."/>
            <person name="Ball S.G."/>
            <person name="Gile G.H."/>
            <person name="Hirakawa Y."/>
            <person name="Hopkins J.F."/>
            <person name="Kuo A."/>
            <person name="Rensing S.A."/>
            <person name="Schmutz J."/>
            <person name="Symeonidi A."/>
            <person name="Elias M."/>
            <person name="Eveleigh R.J."/>
            <person name="Herman E.K."/>
            <person name="Klute M.J."/>
            <person name="Nakayama T."/>
            <person name="Obornik M."/>
            <person name="Reyes-Prieto A."/>
            <person name="Armbrust E.V."/>
            <person name="Aves S.J."/>
            <person name="Beiko R.G."/>
            <person name="Coutinho P."/>
            <person name="Dacks J.B."/>
            <person name="Durnford D.G."/>
            <person name="Fast N.M."/>
            <person name="Green B.R."/>
            <person name="Grisdale C.J."/>
            <person name="Hempel F."/>
            <person name="Henrissat B."/>
            <person name="Hoppner M.P."/>
            <person name="Ishida K."/>
            <person name="Kim E."/>
            <person name="Koreny L."/>
            <person name="Kroth P.G."/>
            <person name="Liu Y."/>
            <person name="Malik S.B."/>
            <person name="Maier U.G."/>
            <person name="McRose D."/>
            <person name="Mock T."/>
            <person name="Neilson J.A."/>
            <person name="Onodera N.T."/>
            <person name="Poole A.M."/>
            <person name="Pritham E.J."/>
            <person name="Richards T.A."/>
            <person name="Rocap G."/>
            <person name="Roy S.W."/>
            <person name="Sarai C."/>
            <person name="Schaack S."/>
            <person name="Shirato S."/>
            <person name="Slamovits C.H."/>
            <person name="Spencer D.F."/>
            <person name="Suzuki S."/>
            <person name="Worden A.Z."/>
            <person name="Zauner S."/>
            <person name="Barry K."/>
            <person name="Bell C."/>
            <person name="Bharti A.K."/>
            <person name="Crow J.A."/>
            <person name="Grimwood J."/>
            <person name="Kramer R."/>
            <person name="Lindquist E."/>
            <person name="Lucas S."/>
            <person name="Salamov A."/>
            <person name="McFadden G.I."/>
            <person name="Lane C.E."/>
            <person name="Keeling P.J."/>
            <person name="Gray M.W."/>
            <person name="Grigoriev I.V."/>
            <person name="Archibald J.M."/>
        </authorList>
    </citation>
    <scope>NUCLEOTIDE SEQUENCE</scope>
    <source>
        <strain evidence="6 8">CCMP2712</strain>
    </source>
</reference>
<dbReference type="InterPro" id="IPR001222">
    <property type="entry name" value="Znf_TFIIS"/>
</dbReference>
<dbReference type="Gene3D" id="2.20.25.10">
    <property type="match status" value="1"/>
</dbReference>
<evidence type="ECO:0000313" key="6">
    <source>
        <dbReference type="EMBL" id="EKX32631.1"/>
    </source>
</evidence>
<dbReference type="GO" id="GO:0003676">
    <property type="term" value="F:nucleic acid binding"/>
    <property type="evidence" value="ECO:0007669"/>
    <property type="project" value="InterPro"/>
</dbReference>
<dbReference type="GO" id="GO:0003899">
    <property type="term" value="F:DNA-directed RNA polymerase activity"/>
    <property type="evidence" value="ECO:0007669"/>
    <property type="project" value="InterPro"/>
</dbReference>
<dbReference type="PANTHER" id="PTHR11239:SF14">
    <property type="entry name" value="DNA-DIRECTED RNA POLYMERASE I SUBUNIT RPA12"/>
    <property type="match status" value="1"/>
</dbReference>
<keyword evidence="8" id="KW-1185">Reference proteome</keyword>
<dbReference type="PROSITE" id="PS51133">
    <property type="entry name" value="ZF_TFIIS_2"/>
    <property type="match status" value="1"/>
</dbReference>
<keyword evidence="2 4" id="KW-0863">Zinc-finger</keyword>
<accession>L1I8N6</accession>
<evidence type="ECO:0000256" key="4">
    <source>
        <dbReference type="PROSITE-ProRule" id="PRU00472"/>
    </source>
</evidence>
<evidence type="ECO:0000256" key="2">
    <source>
        <dbReference type="ARBA" id="ARBA00022771"/>
    </source>
</evidence>
<dbReference type="GO" id="GO:0006363">
    <property type="term" value="P:termination of RNA polymerase I transcription"/>
    <property type="evidence" value="ECO:0007669"/>
    <property type="project" value="TreeGrafter"/>
</dbReference>
<dbReference type="InterPro" id="IPR012164">
    <property type="entry name" value="Rpa12/Rpb9/Rpc10/TFS"/>
</dbReference>
<dbReference type="SMART" id="SM00440">
    <property type="entry name" value="ZnF_C2C2"/>
    <property type="match status" value="1"/>
</dbReference>
<evidence type="ECO:0000256" key="1">
    <source>
        <dbReference type="ARBA" id="ARBA00022723"/>
    </source>
</evidence>
<organism evidence="6">
    <name type="scientific">Guillardia theta (strain CCMP2712)</name>
    <name type="common">Cryptophyte</name>
    <dbReference type="NCBI Taxonomy" id="905079"/>
    <lineage>
        <taxon>Eukaryota</taxon>
        <taxon>Cryptophyceae</taxon>
        <taxon>Pyrenomonadales</taxon>
        <taxon>Geminigeraceae</taxon>
        <taxon>Guillardia</taxon>
    </lineage>
</organism>
<reference evidence="8" key="2">
    <citation type="submission" date="2012-11" db="EMBL/GenBank/DDBJ databases">
        <authorList>
            <person name="Kuo A."/>
            <person name="Curtis B.A."/>
            <person name="Tanifuji G."/>
            <person name="Burki F."/>
            <person name="Gruber A."/>
            <person name="Irimia M."/>
            <person name="Maruyama S."/>
            <person name="Arias M.C."/>
            <person name="Ball S.G."/>
            <person name="Gile G.H."/>
            <person name="Hirakawa Y."/>
            <person name="Hopkins J.F."/>
            <person name="Rensing S.A."/>
            <person name="Schmutz J."/>
            <person name="Symeonidi A."/>
            <person name="Elias M."/>
            <person name="Eveleigh R.J."/>
            <person name="Herman E.K."/>
            <person name="Klute M.J."/>
            <person name="Nakayama T."/>
            <person name="Obornik M."/>
            <person name="Reyes-Prieto A."/>
            <person name="Armbrust E.V."/>
            <person name="Aves S.J."/>
            <person name="Beiko R.G."/>
            <person name="Coutinho P."/>
            <person name="Dacks J.B."/>
            <person name="Durnford D.G."/>
            <person name="Fast N.M."/>
            <person name="Green B.R."/>
            <person name="Grisdale C."/>
            <person name="Hempe F."/>
            <person name="Henrissat B."/>
            <person name="Hoppner M.P."/>
            <person name="Ishida K.-I."/>
            <person name="Kim E."/>
            <person name="Koreny L."/>
            <person name="Kroth P.G."/>
            <person name="Liu Y."/>
            <person name="Malik S.-B."/>
            <person name="Maier U.G."/>
            <person name="McRose D."/>
            <person name="Mock T."/>
            <person name="Neilson J.A."/>
            <person name="Onodera N.T."/>
            <person name="Poole A.M."/>
            <person name="Pritham E.J."/>
            <person name="Richards T.A."/>
            <person name="Rocap G."/>
            <person name="Roy S.W."/>
            <person name="Sarai C."/>
            <person name="Schaack S."/>
            <person name="Shirato S."/>
            <person name="Slamovits C.H."/>
            <person name="Spencer D.F."/>
            <person name="Suzuki S."/>
            <person name="Worden A.Z."/>
            <person name="Zauner S."/>
            <person name="Barry K."/>
            <person name="Bell C."/>
            <person name="Bharti A.K."/>
            <person name="Crow J.A."/>
            <person name="Grimwood J."/>
            <person name="Kramer R."/>
            <person name="Lindquist E."/>
            <person name="Lucas S."/>
            <person name="Salamov A."/>
            <person name="McFadden G.I."/>
            <person name="Lane C.E."/>
            <person name="Keeling P.J."/>
            <person name="Gray M.W."/>
            <person name="Grigoriev I.V."/>
            <person name="Archibald J.M."/>
        </authorList>
    </citation>
    <scope>NUCLEOTIDE SEQUENCE</scope>
    <source>
        <strain evidence="8">CCMP2712</strain>
    </source>
</reference>
<dbReference type="GeneID" id="17289370"/>